<dbReference type="EMBL" id="AP015043">
    <property type="protein sequence ID" value="BAT99159.1"/>
    <property type="molecule type" value="Genomic_DNA"/>
</dbReference>
<keyword evidence="4" id="KW-0378">Hydrolase</keyword>
<dbReference type="SUPFAM" id="SSF52540">
    <property type="entry name" value="P-loop containing nucleoside triphosphate hydrolases"/>
    <property type="match status" value="1"/>
</dbReference>
<evidence type="ECO:0000256" key="6">
    <source>
        <dbReference type="ARBA" id="ARBA00047304"/>
    </source>
</evidence>
<dbReference type="GO" id="GO:0043531">
    <property type="term" value="F:ADP binding"/>
    <property type="evidence" value="ECO:0007669"/>
    <property type="project" value="InterPro"/>
</dbReference>
<dbReference type="InterPro" id="IPR002182">
    <property type="entry name" value="NB-ARC"/>
</dbReference>
<dbReference type="Pfam" id="PF20160">
    <property type="entry name" value="C-JID"/>
    <property type="match status" value="1"/>
</dbReference>
<dbReference type="EC" id="3.2.2.6" evidence="1"/>
<name>A0A0S3T258_PHAAN</name>
<comment type="catalytic activity">
    <reaction evidence="6">
        <text>NAD(+) + H2O = ADP-D-ribose + nicotinamide + H(+)</text>
        <dbReference type="Rhea" id="RHEA:16301"/>
        <dbReference type="ChEBI" id="CHEBI:15377"/>
        <dbReference type="ChEBI" id="CHEBI:15378"/>
        <dbReference type="ChEBI" id="CHEBI:17154"/>
        <dbReference type="ChEBI" id="CHEBI:57540"/>
        <dbReference type="ChEBI" id="CHEBI:57967"/>
        <dbReference type="EC" id="3.2.2.6"/>
    </reaction>
    <physiologicalReaction direction="left-to-right" evidence="6">
        <dbReference type="Rhea" id="RHEA:16302"/>
    </physiologicalReaction>
</comment>
<dbReference type="PROSITE" id="PS51450">
    <property type="entry name" value="LRR"/>
    <property type="match status" value="1"/>
</dbReference>
<dbReference type="Pfam" id="PF23282">
    <property type="entry name" value="WHD_ROQ1"/>
    <property type="match status" value="1"/>
</dbReference>
<dbReference type="InterPro" id="IPR011713">
    <property type="entry name" value="Leu-rich_rpt_3"/>
</dbReference>
<dbReference type="Pfam" id="PF01582">
    <property type="entry name" value="TIR"/>
    <property type="match status" value="1"/>
</dbReference>
<evidence type="ECO:0000259" key="7">
    <source>
        <dbReference type="PROSITE" id="PS50104"/>
    </source>
</evidence>
<evidence type="ECO:0000256" key="2">
    <source>
        <dbReference type="ARBA" id="ARBA00022614"/>
    </source>
</evidence>
<dbReference type="InterPro" id="IPR045344">
    <property type="entry name" value="C-JID"/>
</dbReference>
<dbReference type="InterPro" id="IPR001611">
    <property type="entry name" value="Leu-rich_rpt"/>
</dbReference>
<evidence type="ECO:0000256" key="3">
    <source>
        <dbReference type="ARBA" id="ARBA00022737"/>
    </source>
</evidence>
<dbReference type="SUPFAM" id="SSF52200">
    <property type="entry name" value="Toll/Interleukin receptor TIR domain"/>
    <property type="match status" value="1"/>
</dbReference>
<evidence type="ECO:0000256" key="4">
    <source>
        <dbReference type="ARBA" id="ARBA00022801"/>
    </source>
</evidence>
<evidence type="ECO:0000313" key="8">
    <source>
        <dbReference type="EMBL" id="BAT99159.1"/>
    </source>
</evidence>
<dbReference type="Gene3D" id="3.40.50.10140">
    <property type="entry name" value="Toll/interleukin-1 receptor homology (TIR) domain"/>
    <property type="match status" value="1"/>
</dbReference>
<dbReference type="Gene3D" id="1.10.8.430">
    <property type="entry name" value="Helical domain of apoptotic protease-activating factors"/>
    <property type="match status" value="1"/>
</dbReference>
<dbReference type="InterPro" id="IPR044974">
    <property type="entry name" value="Disease_R_plants"/>
</dbReference>
<dbReference type="PRINTS" id="PR00364">
    <property type="entry name" value="DISEASERSIST"/>
</dbReference>
<dbReference type="GO" id="GO:0061809">
    <property type="term" value="F:NAD+ nucleosidase activity, cyclic ADP-ribose generating"/>
    <property type="evidence" value="ECO:0007669"/>
    <property type="project" value="UniProtKB-EC"/>
</dbReference>
<dbReference type="PROSITE" id="PS50104">
    <property type="entry name" value="TIR"/>
    <property type="match status" value="1"/>
</dbReference>
<dbReference type="GO" id="GO:0006952">
    <property type="term" value="P:defense response"/>
    <property type="evidence" value="ECO:0007669"/>
    <property type="project" value="InterPro"/>
</dbReference>
<evidence type="ECO:0000256" key="1">
    <source>
        <dbReference type="ARBA" id="ARBA00011982"/>
    </source>
</evidence>
<dbReference type="GO" id="GO:0007165">
    <property type="term" value="P:signal transduction"/>
    <property type="evidence" value="ECO:0007669"/>
    <property type="project" value="InterPro"/>
</dbReference>
<dbReference type="SMART" id="SM00255">
    <property type="entry name" value="TIR"/>
    <property type="match status" value="1"/>
</dbReference>
<dbReference type="Proteomes" id="UP000291084">
    <property type="component" value="Chromosome 10"/>
</dbReference>
<protein>
    <recommendedName>
        <fullName evidence="1">ADP-ribosyl cyclase/cyclic ADP-ribose hydrolase</fullName>
        <ecNumber evidence="1">3.2.2.6</ecNumber>
    </recommendedName>
</protein>
<keyword evidence="5" id="KW-0520">NAD</keyword>
<dbReference type="PANTHER" id="PTHR11017:SF259">
    <property type="entry name" value="ADP-RIBOSYL CYCLASE_CYCLIC ADP-RIBOSE HYDROLASE"/>
    <property type="match status" value="1"/>
</dbReference>
<keyword evidence="2" id="KW-0433">Leucine-rich repeat</keyword>
<dbReference type="Gene3D" id="3.40.50.300">
    <property type="entry name" value="P-loop containing nucleotide triphosphate hydrolases"/>
    <property type="match status" value="1"/>
</dbReference>
<dbReference type="InterPro" id="IPR035897">
    <property type="entry name" value="Toll_tir_struct_dom_sf"/>
</dbReference>
<keyword evidence="3" id="KW-0677">Repeat</keyword>
<dbReference type="Gene3D" id="3.80.10.10">
    <property type="entry name" value="Ribonuclease Inhibitor"/>
    <property type="match status" value="2"/>
</dbReference>
<dbReference type="InterPro" id="IPR042197">
    <property type="entry name" value="Apaf_helical"/>
</dbReference>
<evidence type="ECO:0000256" key="5">
    <source>
        <dbReference type="ARBA" id="ARBA00023027"/>
    </source>
</evidence>
<dbReference type="InterPro" id="IPR032675">
    <property type="entry name" value="LRR_dom_sf"/>
</dbReference>
<dbReference type="Pfam" id="PF07725">
    <property type="entry name" value="LRR_3"/>
    <property type="match status" value="1"/>
</dbReference>
<gene>
    <name evidence="8" type="primary">Vigan.10G055300</name>
    <name evidence="8" type="ORF">VIGAN_10055300</name>
</gene>
<feature type="domain" description="TIR" evidence="7">
    <location>
        <begin position="63"/>
        <end position="232"/>
    </location>
</feature>
<dbReference type="FunFam" id="3.40.50.10140:FF:000007">
    <property type="entry name" value="Disease resistance protein (TIR-NBS-LRR class)"/>
    <property type="match status" value="1"/>
</dbReference>
<proteinExistence type="predicted"/>
<keyword evidence="9" id="KW-1185">Reference proteome</keyword>
<dbReference type="OrthoDB" id="1627220at2759"/>
<reference evidence="8 9" key="1">
    <citation type="journal article" date="2015" name="Sci. Rep.">
        <title>The power of single molecule real-time sequencing technology in the de novo assembly of a eukaryotic genome.</title>
        <authorList>
            <person name="Sakai H."/>
            <person name="Naito K."/>
            <person name="Ogiso-Tanaka E."/>
            <person name="Takahashi Y."/>
            <person name="Iseki K."/>
            <person name="Muto C."/>
            <person name="Satou K."/>
            <person name="Teruya K."/>
            <person name="Shiroma A."/>
            <person name="Shimoji M."/>
            <person name="Hirano T."/>
            <person name="Itoh T."/>
            <person name="Kaga A."/>
            <person name="Tomooka N."/>
        </authorList>
    </citation>
    <scope>NUCLEOTIDE SEQUENCE [LARGE SCALE GENOMIC DNA]</scope>
    <source>
        <strain evidence="9">cv. Shumari</strain>
    </source>
</reference>
<dbReference type="Pfam" id="PF00931">
    <property type="entry name" value="NB-ARC"/>
    <property type="match status" value="1"/>
</dbReference>
<sequence length="1112" mass="129043">MTFLEQAGKMKRDSRHGWIYISSMFAFHFHNNSIQQFHNSLHSQQMPSNAIVQYSSSSSHVINTYDVFVSFRGEDTRNNFTGFLFQALRRKGIHAFKDDQDLKKGESIAPELLQAIQASRLFIIVFSNNYASSIWCLRELAEIRNCAQTSARRIIPIFYDVDPSVVRKQSGCYDVSFAEHEYRFRENKVKMEEAKRWREALTEVANLSGWDIRNKPQYAQIEEIVQNITNILGPKISSLPKDELVGIESRVQELKDLLCCGSLNDVRVVGISGMGGIGKTSLAWTLYERICHQYDFHCFIDDVSKIYRDSSSLGLQKQLISQSLNEKNLEICNGFEGTCLVWSRLHNARALIVLDNVDQVEQLRMFTGNRDTLLRECLGEGSKIIIISRDEHILRTHGVDDVYQVQPLSWENAVQLFCRNALKVNYILSDYEKLARDVLSHAQGHPLAIEVIGSSLFGRSVSQWKSALARLKENKSKSIMDVLRISFDELDEGDKETFLDIACFYNGYEEIYVKEILSFRGFHPEYGMQVLVDKSLITNNYGRIYMHSLLMDLGRSIVREKSPKEPRKWSRLWDYQDFHNVMSHNQEIDNLEAIVVKNEEWMFGKTTMKADGLSNIRQLKLLKLENVNFSGSLNHLSNELGYLTWNKYPFKCLPPSFRPEKLVELKLRWSSIQRLWEGTKLLHNLKRLDLSYSKDLIEMPDVGEALNLERVDLEGCIKLQKINPSIGLLRRLAILNLKNCKELVSLPRSIFGLNCLEYLSISGCSKLYNNQLFDEPRNTEYLKKLYLIEAPINLRSTPSFIKEMLSWPSDLLYLRSQRDPVSCLLPSSPSHPCLRELDLSFCNLVQIPDAIGKLHCLEKLNLKGNNFTTLPNLKDLFKLYYLNLQHCKRLKYLPDLPSRTHLPSKVYMLPFPYSPSILGRLVEDDEDKAGLIIFNCPELVDRERCSSMSISWMIQIVQANHQYGSLTSTTIGPDVESIIPGSEIPQWFNNQFRSRLNLIEIKSSSVENDNDWIGVVCCVIFGRGNEMEMRYPRPYYPRPDNPIKKPPLDLRRDPTMELSDHMWLFYFSRKQFIEQRDWLGLRFSIPEMKKFRYAVYVKKYGYRWVYEQDLIL</sequence>
<accession>A0A0S3T258</accession>
<dbReference type="SUPFAM" id="SSF52058">
    <property type="entry name" value="L domain-like"/>
    <property type="match status" value="1"/>
</dbReference>
<evidence type="ECO:0000313" key="9">
    <source>
        <dbReference type="Proteomes" id="UP000291084"/>
    </source>
</evidence>
<dbReference type="InterPro" id="IPR000157">
    <property type="entry name" value="TIR_dom"/>
</dbReference>
<organism evidence="8 9">
    <name type="scientific">Vigna angularis var. angularis</name>
    <dbReference type="NCBI Taxonomy" id="157739"/>
    <lineage>
        <taxon>Eukaryota</taxon>
        <taxon>Viridiplantae</taxon>
        <taxon>Streptophyta</taxon>
        <taxon>Embryophyta</taxon>
        <taxon>Tracheophyta</taxon>
        <taxon>Spermatophyta</taxon>
        <taxon>Magnoliopsida</taxon>
        <taxon>eudicotyledons</taxon>
        <taxon>Gunneridae</taxon>
        <taxon>Pentapetalae</taxon>
        <taxon>rosids</taxon>
        <taxon>fabids</taxon>
        <taxon>Fabales</taxon>
        <taxon>Fabaceae</taxon>
        <taxon>Papilionoideae</taxon>
        <taxon>50 kb inversion clade</taxon>
        <taxon>NPAAA clade</taxon>
        <taxon>indigoferoid/millettioid clade</taxon>
        <taxon>Phaseoleae</taxon>
        <taxon>Vigna</taxon>
    </lineage>
</organism>
<dbReference type="InterPro" id="IPR058192">
    <property type="entry name" value="WHD_ROQ1-like"/>
</dbReference>
<dbReference type="PANTHER" id="PTHR11017">
    <property type="entry name" value="LEUCINE-RICH REPEAT-CONTAINING PROTEIN"/>
    <property type="match status" value="1"/>
</dbReference>
<dbReference type="AlphaFoldDB" id="A0A0S3T258"/>
<dbReference type="InterPro" id="IPR027417">
    <property type="entry name" value="P-loop_NTPase"/>
</dbReference>